<accession>A0A8J3ZYY1</accession>
<dbReference type="Proteomes" id="UP000635606">
    <property type="component" value="Unassembled WGS sequence"/>
</dbReference>
<evidence type="ECO:0000256" key="1">
    <source>
        <dbReference type="SAM" id="SignalP"/>
    </source>
</evidence>
<keyword evidence="3" id="KW-1185">Reference proteome</keyword>
<name>A0A8J3ZYY1_9ACTN</name>
<evidence type="ECO:0000313" key="3">
    <source>
        <dbReference type="Proteomes" id="UP000635606"/>
    </source>
</evidence>
<dbReference type="AlphaFoldDB" id="A0A8J3ZYY1"/>
<dbReference type="RefSeq" id="WP_203931307.1">
    <property type="nucleotide sequence ID" value="NZ_BOPH01000088.1"/>
</dbReference>
<feature type="signal peptide" evidence="1">
    <location>
        <begin position="1"/>
        <end position="27"/>
    </location>
</feature>
<dbReference type="EMBL" id="BOPH01000088">
    <property type="protein sequence ID" value="GIJ71437.1"/>
    <property type="molecule type" value="Genomic_DNA"/>
</dbReference>
<reference evidence="2" key="1">
    <citation type="submission" date="2021-01" db="EMBL/GenBank/DDBJ databases">
        <title>Whole genome shotgun sequence of Virgisporangium ochraceum NBRC 16418.</title>
        <authorList>
            <person name="Komaki H."/>
            <person name="Tamura T."/>
        </authorList>
    </citation>
    <scope>NUCLEOTIDE SEQUENCE</scope>
    <source>
        <strain evidence="2">NBRC 16418</strain>
    </source>
</reference>
<comment type="caution">
    <text evidence="2">The sequence shown here is derived from an EMBL/GenBank/DDBJ whole genome shotgun (WGS) entry which is preliminary data.</text>
</comment>
<proteinExistence type="predicted"/>
<sequence length="346" mass="35947">MNIRTVGSAGAATVAAALLTFAGPATPAGANAGTCVAQTRATLTSTGSPFGGDGRSTITWTADVPDGCAPISIKLNGSTVARQGSLKVQPAVGTAYTLRAVYGSQGRDLGITGALGGKVLTYATSLAGFVPTPTGVGVPEAGALAHRVLASLSNSSRLQLSGRVVEVHVIPVNVALTDLEPWRYLRNRMTCDDLTPGAAPGAKIPGCVDDRPWNAVRGTGGTVIPGTNRLAVSVGAEEVTTTTRVPTNGRGHILVHELGHAVLTYATAPALRTTVTQTLMARGPNATYVGRDSYTSSSPDEYWAEGTAALFGYYNAYLLRHEYTEAWLDLNDRPLLGLLRGVYARR</sequence>
<feature type="chain" id="PRO_5039444620" evidence="1">
    <location>
        <begin position="28"/>
        <end position="346"/>
    </location>
</feature>
<evidence type="ECO:0000313" key="2">
    <source>
        <dbReference type="EMBL" id="GIJ71437.1"/>
    </source>
</evidence>
<gene>
    <name evidence="2" type="ORF">Voc01_063540</name>
</gene>
<protein>
    <submittedName>
        <fullName evidence="2">Uncharacterized protein</fullName>
    </submittedName>
</protein>
<organism evidence="2 3">
    <name type="scientific">Virgisporangium ochraceum</name>
    <dbReference type="NCBI Taxonomy" id="65505"/>
    <lineage>
        <taxon>Bacteria</taxon>
        <taxon>Bacillati</taxon>
        <taxon>Actinomycetota</taxon>
        <taxon>Actinomycetes</taxon>
        <taxon>Micromonosporales</taxon>
        <taxon>Micromonosporaceae</taxon>
        <taxon>Virgisporangium</taxon>
    </lineage>
</organism>
<keyword evidence="1" id="KW-0732">Signal</keyword>